<keyword evidence="2" id="KW-1185">Reference proteome</keyword>
<sequence length="140" mass="16345">MDFITGGVYNGKGKWVKEQLLHDQEEYSWIDGSNLSTLPDSQDIHTSVVVIYHLESVINTYIEQLQQSLLTEHVDQLLEWEKSCKEHQLIFIGTDITKGIVPLEKADRTWRDTVGFIYQYLIQQANRVFLIWFGLSEQLK</sequence>
<dbReference type="GO" id="GO:0016779">
    <property type="term" value="F:nucleotidyltransferase activity"/>
    <property type="evidence" value="ECO:0007669"/>
    <property type="project" value="UniProtKB-KW"/>
</dbReference>
<dbReference type="SUPFAM" id="SSF52540">
    <property type="entry name" value="P-loop containing nucleoside triphosphate hydrolases"/>
    <property type="match status" value="1"/>
</dbReference>
<dbReference type="InterPro" id="IPR003203">
    <property type="entry name" value="CobU/CobP"/>
</dbReference>
<dbReference type="InterPro" id="IPR027417">
    <property type="entry name" value="P-loop_NTPase"/>
</dbReference>
<protein>
    <submittedName>
        <fullName evidence="1">Bifunctional adenosylcobinamide kinase/adenosylcobinamide-phosphate guanylyltransferase</fullName>
    </submittedName>
</protein>
<evidence type="ECO:0000313" key="2">
    <source>
        <dbReference type="Proteomes" id="UP001589836"/>
    </source>
</evidence>
<keyword evidence="1" id="KW-0418">Kinase</keyword>
<evidence type="ECO:0000313" key="1">
    <source>
        <dbReference type="EMBL" id="MFC0522739.1"/>
    </source>
</evidence>
<reference evidence="1 2" key="1">
    <citation type="submission" date="2024-09" db="EMBL/GenBank/DDBJ databases">
        <authorList>
            <person name="Sun Q."/>
            <person name="Mori K."/>
        </authorList>
    </citation>
    <scope>NUCLEOTIDE SEQUENCE [LARGE SCALE GENOMIC DNA]</scope>
    <source>
        <strain evidence="1 2">NCAIM B.02529</strain>
    </source>
</reference>
<keyword evidence="1" id="KW-0548">Nucleotidyltransferase</keyword>
<dbReference type="Gene3D" id="3.40.50.300">
    <property type="entry name" value="P-loop containing nucleotide triphosphate hydrolases"/>
    <property type="match status" value="1"/>
</dbReference>
<dbReference type="RefSeq" id="WP_377345267.1">
    <property type="nucleotide sequence ID" value="NZ_JBHLTP010000003.1"/>
</dbReference>
<proteinExistence type="predicted"/>
<name>A0ABV6LK56_9BACI</name>
<organism evidence="1 2">
    <name type="scientific">Pontibacillus salicampi</name>
    <dbReference type="NCBI Taxonomy" id="1449801"/>
    <lineage>
        <taxon>Bacteria</taxon>
        <taxon>Bacillati</taxon>
        <taxon>Bacillota</taxon>
        <taxon>Bacilli</taxon>
        <taxon>Bacillales</taxon>
        <taxon>Bacillaceae</taxon>
        <taxon>Pontibacillus</taxon>
    </lineage>
</organism>
<dbReference type="EMBL" id="JBHLTP010000003">
    <property type="protein sequence ID" value="MFC0522739.1"/>
    <property type="molecule type" value="Genomic_DNA"/>
</dbReference>
<dbReference type="Pfam" id="PF02283">
    <property type="entry name" value="CobU"/>
    <property type="match status" value="1"/>
</dbReference>
<comment type="caution">
    <text evidence="1">The sequence shown here is derived from an EMBL/GenBank/DDBJ whole genome shotgun (WGS) entry which is preliminary data.</text>
</comment>
<dbReference type="GO" id="GO:0016301">
    <property type="term" value="F:kinase activity"/>
    <property type="evidence" value="ECO:0007669"/>
    <property type="project" value="UniProtKB-KW"/>
</dbReference>
<dbReference type="Proteomes" id="UP001589836">
    <property type="component" value="Unassembled WGS sequence"/>
</dbReference>
<keyword evidence="1" id="KW-0808">Transferase</keyword>
<gene>
    <name evidence="1" type="ORF">ACFFGV_03935</name>
</gene>
<accession>A0ABV6LK56</accession>